<evidence type="ECO:0000256" key="5">
    <source>
        <dbReference type="ARBA" id="ARBA00022692"/>
    </source>
</evidence>
<keyword evidence="5 19" id="KW-0812">Transmembrane</keyword>
<evidence type="ECO:0000259" key="21">
    <source>
        <dbReference type="SMART" id="SM00918"/>
    </source>
</evidence>
<feature type="domain" description="Ionotropic glutamate receptor L-glutamate and glycine-binding" evidence="21">
    <location>
        <begin position="202"/>
        <end position="267"/>
    </location>
</feature>
<comment type="subcellular location">
    <subcellularLocation>
        <location evidence="1">Cell membrane</location>
        <topology evidence="1">Multi-pass membrane protein</topology>
    </subcellularLocation>
</comment>
<dbReference type="SMART" id="SM00918">
    <property type="entry name" value="Lig_chan-Glu_bd"/>
    <property type="match status" value="1"/>
</dbReference>
<feature type="disulfide bond" evidence="17">
    <location>
        <begin position="420"/>
        <end position="476"/>
    </location>
</feature>
<dbReference type="GO" id="GO:0046872">
    <property type="term" value="F:metal ion binding"/>
    <property type="evidence" value="ECO:0007669"/>
    <property type="project" value="UniProtKB-KW"/>
</dbReference>
<accession>A0A8J5K1X7</accession>
<feature type="binding site" evidence="15">
    <location>
        <position position="280"/>
    </location>
    <ligand>
        <name>L-glutamate</name>
        <dbReference type="ChEBI" id="CHEBI:29985"/>
    </ligand>
</feature>
<sequence>MMEDGYVWLVTEQALHSQHVPVGALGLQLKYADDYDAHITDSLRVVALALRQLHEQEVVIPDPPITCEAEGGWDETGIRLFRLIQQQVLTDGKTGKVAFDGHGDRTHAEYSVVNVQDHHQEHFGQRNLQHVGELFYDKVRGQMVLEVNRSSIVWPGGSSTAPPGYSLPTHLNVMTLLETPFVYAAAIDADEECEGKGKELCPLLNPTTREWERMCCWGYCLDLLFTLSDKNGFTFNLTLSADGNYGQLEENQEGQKTWNGMIGQLVNESEALDMIMAPLTINPERSQALHFTKPFKYHGITILIKRTLVVPALVSILQPFRGTLWLLLLVTVHIIAFFIWLLDRLSPLRNPVENFTFATVRGSSVDMFFRRKTEWANMYRVMEAHNYPTVDQAIHAVRNGSLQAFIWESSRLEYEASRDCELVTVGELFGRSGYGIGLQKGSPWADKITLDILDLHERGYMEVLDKEWIWTEGSECSEDDHHSLDFSKRLGLKNLEGIFIMVAGGILSGTFLILVEIIYDRWRNPTQGRGGGGSDDSHLQQQDDGDGGGSGGDGGGGGVSSMDEVGGLLKVGDQRTATTQAEVYPSEEECCHAGALDSPDNSGKNLSANVCSYTTHRAEHEQSPPRRCSVCSTDEETQSLRLLDSCSPEGQAVMQDVEDRLRASPNIPEEWKSRTSLQWFHYYLDILRKDAAADDESRTPETLAVMEDFVDFMRDSGIRDDYVHSQAMALCEDKCDNHDNVKPHGRQGRGECPDSMQGGFTEGMDSISVHDPQMTPLPRMFMKTLNEKLPDVIDNCSEIGRCILEDDDDYESYITGINREDGEIGRTTHEERQTLMGPDDSSDRSSIYI</sequence>
<dbReference type="SUPFAM" id="SSF53822">
    <property type="entry name" value="Periplasmic binding protein-like I"/>
    <property type="match status" value="1"/>
</dbReference>
<dbReference type="Gene3D" id="3.40.50.2300">
    <property type="match status" value="2"/>
</dbReference>
<gene>
    <name evidence="22" type="primary">Grin1-L7</name>
    <name evidence="22" type="ORF">Hamer_G011948</name>
</gene>
<evidence type="ECO:0000256" key="18">
    <source>
        <dbReference type="SAM" id="MobiDB-lite"/>
    </source>
</evidence>
<evidence type="ECO:0000256" key="3">
    <source>
        <dbReference type="ARBA" id="ARBA00022448"/>
    </source>
</evidence>
<dbReference type="InterPro" id="IPR001320">
    <property type="entry name" value="Iontro_rcpt_C"/>
</dbReference>
<feature type="compositionally biased region" description="Gly residues" evidence="18">
    <location>
        <begin position="547"/>
        <end position="559"/>
    </location>
</feature>
<evidence type="ECO:0000256" key="16">
    <source>
        <dbReference type="PIRSR" id="PIRSR601508-2"/>
    </source>
</evidence>
<keyword evidence="7" id="KW-0862">Zinc</keyword>
<evidence type="ECO:0000313" key="23">
    <source>
        <dbReference type="Proteomes" id="UP000747542"/>
    </source>
</evidence>
<evidence type="ECO:0000256" key="7">
    <source>
        <dbReference type="ARBA" id="ARBA00022833"/>
    </source>
</evidence>
<dbReference type="FunFam" id="3.40.190.10:FF:000010">
    <property type="entry name" value="glutamate receptor ionotropic, NMDA 1 isoform X1"/>
    <property type="match status" value="1"/>
</dbReference>
<evidence type="ECO:0000256" key="14">
    <source>
        <dbReference type="ARBA" id="ARBA00023303"/>
    </source>
</evidence>
<evidence type="ECO:0000256" key="10">
    <source>
        <dbReference type="ARBA" id="ARBA00023136"/>
    </source>
</evidence>
<keyword evidence="3" id="KW-0813">Transport</keyword>
<dbReference type="PRINTS" id="PR00177">
    <property type="entry name" value="NMDARECEPTOR"/>
</dbReference>
<dbReference type="Proteomes" id="UP000747542">
    <property type="component" value="Unassembled WGS sequence"/>
</dbReference>
<evidence type="ECO:0000256" key="8">
    <source>
        <dbReference type="ARBA" id="ARBA00022989"/>
    </source>
</evidence>
<dbReference type="Pfam" id="PF10613">
    <property type="entry name" value="Lig_chan-Glu_bd"/>
    <property type="match status" value="1"/>
</dbReference>
<evidence type="ECO:0000256" key="19">
    <source>
        <dbReference type="SAM" id="Phobius"/>
    </source>
</evidence>
<feature type="transmembrane region" description="Helical" evidence="19">
    <location>
        <begin position="498"/>
        <end position="519"/>
    </location>
</feature>
<dbReference type="InterPro" id="IPR019594">
    <property type="entry name" value="Glu/Gly-bd"/>
</dbReference>
<feature type="binding site" evidence="15">
    <location>
        <position position="285"/>
    </location>
    <ligand>
        <name>L-glutamate</name>
        <dbReference type="ChEBI" id="CHEBI:29985"/>
    </ligand>
</feature>
<feature type="binding site" evidence="15">
    <location>
        <position position="408"/>
    </location>
    <ligand>
        <name>L-glutamate</name>
        <dbReference type="ChEBI" id="CHEBI:29985"/>
    </ligand>
</feature>
<keyword evidence="10 19" id="KW-0472">Membrane</keyword>
<feature type="transmembrane region" description="Helical" evidence="19">
    <location>
        <begin position="324"/>
        <end position="342"/>
    </location>
</feature>
<feature type="domain" description="Ionotropic glutamate receptor C-terminal" evidence="20">
    <location>
        <begin position="196"/>
        <end position="471"/>
    </location>
</feature>
<evidence type="ECO:0000256" key="9">
    <source>
        <dbReference type="ARBA" id="ARBA00023065"/>
    </source>
</evidence>
<keyword evidence="9" id="KW-0406">Ion transport</keyword>
<evidence type="ECO:0000256" key="17">
    <source>
        <dbReference type="PIRSR" id="PIRSR601508-3"/>
    </source>
</evidence>
<evidence type="ECO:0000256" key="13">
    <source>
        <dbReference type="ARBA" id="ARBA00023286"/>
    </source>
</evidence>
<dbReference type="SUPFAM" id="SSF53850">
    <property type="entry name" value="Periplasmic binding protein-like II"/>
    <property type="match status" value="1"/>
</dbReference>
<organism evidence="22 23">
    <name type="scientific">Homarus americanus</name>
    <name type="common">American lobster</name>
    <dbReference type="NCBI Taxonomy" id="6706"/>
    <lineage>
        <taxon>Eukaryota</taxon>
        <taxon>Metazoa</taxon>
        <taxon>Ecdysozoa</taxon>
        <taxon>Arthropoda</taxon>
        <taxon>Crustacea</taxon>
        <taxon>Multicrustacea</taxon>
        <taxon>Malacostraca</taxon>
        <taxon>Eumalacostraca</taxon>
        <taxon>Eucarida</taxon>
        <taxon>Decapoda</taxon>
        <taxon>Pleocyemata</taxon>
        <taxon>Astacidea</taxon>
        <taxon>Nephropoidea</taxon>
        <taxon>Nephropidae</taxon>
        <taxon>Homarus</taxon>
    </lineage>
</organism>
<keyword evidence="23" id="KW-1185">Reference proteome</keyword>
<keyword evidence="8 19" id="KW-1133">Transmembrane helix</keyword>
<dbReference type="AlphaFoldDB" id="A0A8J5K1X7"/>
<dbReference type="InterPro" id="IPR028082">
    <property type="entry name" value="Peripla_BP_I"/>
</dbReference>
<protein>
    <submittedName>
        <fullName evidence="22">Glutamate receptor ionotropic, NMDA 1-like 7</fullName>
    </submittedName>
</protein>
<keyword evidence="11 22" id="KW-0675">Receptor</keyword>
<feature type="binding site" evidence="15">
    <location>
        <position position="278"/>
    </location>
    <ligand>
        <name>L-glutamate</name>
        <dbReference type="ChEBI" id="CHEBI:29985"/>
    </ligand>
</feature>
<keyword evidence="6" id="KW-0479">Metal-binding</keyword>
<proteinExistence type="inferred from homology"/>
<keyword evidence="13" id="KW-1071">Ligand-gated ion channel</keyword>
<dbReference type="InterPro" id="IPR015683">
    <property type="entry name" value="Ionotropic_Glu_rcpt"/>
</dbReference>
<name>A0A8J5K1X7_HOMAM</name>
<evidence type="ECO:0000256" key="1">
    <source>
        <dbReference type="ARBA" id="ARBA00004651"/>
    </source>
</evidence>
<dbReference type="EMBL" id="JAHLQT010023139">
    <property type="protein sequence ID" value="KAG7166019.1"/>
    <property type="molecule type" value="Genomic_DNA"/>
</dbReference>
<feature type="site" description="Interaction with the cone snail toxin Con-ikot-ikot" evidence="16">
    <location>
        <position position="370"/>
    </location>
</feature>
<dbReference type="GO" id="GO:0005886">
    <property type="term" value="C:plasma membrane"/>
    <property type="evidence" value="ECO:0007669"/>
    <property type="project" value="UniProtKB-SubCell"/>
</dbReference>
<comment type="similarity">
    <text evidence="2">Belongs to the glutamate-gated ion channel (TC 1.A.10.1) family.</text>
</comment>
<dbReference type="GO" id="GO:0015276">
    <property type="term" value="F:ligand-gated monoatomic ion channel activity"/>
    <property type="evidence" value="ECO:0007669"/>
    <property type="project" value="InterPro"/>
</dbReference>
<feature type="binding site" evidence="15">
    <location>
        <position position="364"/>
    </location>
    <ligand>
        <name>L-glutamate</name>
        <dbReference type="ChEBI" id="CHEBI:29985"/>
    </ligand>
</feature>
<comment type="caution">
    <text evidence="22">The sequence shown here is derived from an EMBL/GenBank/DDBJ whole genome shotgun (WGS) entry which is preliminary data.</text>
</comment>
<dbReference type="SMART" id="SM00079">
    <property type="entry name" value="PBPe"/>
    <property type="match status" value="1"/>
</dbReference>
<dbReference type="PANTHER" id="PTHR18966">
    <property type="entry name" value="IONOTROPIC GLUTAMATE RECEPTOR"/>
    <property type="match status" value="1"/>
</dbReference>
<keyword evidence="14" id="KW-0407">Ion channel</keyword>
<reference evidence="22" key="1">
    <citation type="journal article" date="2021" name="Sci. Adv.">
        <title>The American lobster genome reveals insights on longevity, neural, and immune adaptations.</title>
        <authorList>
            <person name="Polinski J.M."/>
            <person name="Zimin A.V."/>
            <person name="Clark K.F."/>
            <person name="Kohn A.B."/>
            <person name="Sadowski N."/>
            <person name="Timp W."/>
            <person name="Ptitsyn A."/>
            <person name="Khanna P."/>
            <person name="Romanova D.Y."/>
            <person name="Williams P."/>
            <person name="Greenwood S.J."/>
            <person name="Moroz L.L."/>
            <person name="Walt D.R."/>
            <person name="Bodnar A.G."/>
        </authorList>
    </citation>
    <scope>NUCLEOTIDE SEQUENCE</scope>
    <source>
        <strain evidence="22">GMGI-L3</strain>
    </source>
</reference>
<evidence type="ECO:0000256" key="2">
    <source>
        <dbReference type="ARBA" id="ARBA00008685"/>
    </source>
</evidence>
<evidence type="ECO:0000256" key="6">
    <source>
        <dbReference type="ARBA" id="ARBA00022723"/>
    </source>
</evidence>
<dbReference type="GO" id="GO:0038023">
    <property type="term" value="F:signaling receptor activity"/>
    <property type="evidence" value="ECO:0007669"/>
    <property type="project" value="InterPro"/>
</dbReference>
<dbReference type="FunFam" id="3.40.190.10:FF:000009">
    <property type="entry name" value="Putative glutamate receptor ionotropic NMDA 2B"/>
    <property type="match status" value="1"/>
</dbReference>
<evidence type="ECO:0000256" key="11">
    <source>
        <dbReference type="ARBA" id="ARBA00023170"/>
    </source>
</evidence>
<keyword evidence="17" id="KW-1015">Disulfide bond</keyword>
<evidence type="ECO:0000259" key="20">
    <source>
        <dbReference type="SMART" id="SM00079"/>
    </source>
</evidence>
<evidence type="ECO:0000256" key="12">
    <source>
        <dbReference type="ARBA" id="ARBA00023180"/>
    </source>
</evidence>
<keyword evidence="12" id="KW-0325">Glycoprotein</keyword>
<evidence type="ECO:0000256" key="4">
    <source>
        <dbReference type="ARBA" id="ARBA00022475"/>
    </source>
</evidence>
<keyword evidence="4" id="KW-1003">Cell membrane</keyword>
<dbReference type="InterPro" id="IPR001508">
    <property type="entry name" value="Iono_Glu_rcpt_met"/>
</dbReference>
<dbReference type="Gene3D" id="3.40.190.10">
    <property type="entry name" value="Periplasmic binding protein-like II"/>
    <property type="match status" value="2"/>
</dbReference>
<evidence type="ECO:0000313" key="22">
    <source>
        <dbReference type="EMBL" id="KAG7166019.1"/>
    </source>
</evidence>
<feature type="region of interest" description="Disordered" evidence="18">
    <location>
        <begin position="527"/>
        <end position="565"/>
    </location>
</feature>
<evidence type="ECO:0000256" key="15">
    <source>
        <dbReference type="PIRSR" id="PIRSR601508-1"/>
    </source>
</evidence>